<name>A0A0K9PB78_ZOSMR</name>
<dbReference type="PANTHER" id="PTHR34196">
    <property type="entry name" value="OS02G0697700 PROTEIN"/>
    <property type="match status" value="1"/>
</dbReference>
<comment type="caution">
    <text evidence="2">The sequence shown here is derived from an EMBL/GenBank/DDBJ whole genome shotgun (WGS) entry which is preliminary data.</text>
</comment>
<proteinExistence type="predicted"/>
<dbReference type="Proteomes" id="UP000036987">
    <property type="component" value="Unassembled WGS sequence"/>
</dbReference>
<dbReference type="PANTHER" id="PTHR34196:SF2">
    <property type="entry name" value="OS02G0697700 PROTEIN"/>
    <property type="match status" value="1"/>
</dbReference>
<dbReference type="EMBL" id="LFYR01001032">
    <property type="protein sequence ID" value="KMZ65450.1"/>
    <property type="molecule type" value="Genomic_DNA"/>
</dbReference>
<feature type="region of interest" description="Disordered" evidence="1">
    <location>
        <begin position="30"/>
        <end position="57"/>
    </location>
</feature>
<evidence type="ECO:0000256" key="1">
    <source>
        <dbReference type="SAM" id="MobiDB-lite"/>
    </source>
</evidence>
<sequence>MVGGLFSRFSGIKIGNRRTQNAIDVRVAASSSSRTEEESADPHALVTTSSSSSHLMEFKPVERPTEPVIQDQPVNCPLPEPSILNDGRVWKERMSARVKRSSSFDSEISRSKSGSSVRHAISHSMSIPEKNSIDVLIE</sequence>
<keyword evidence="3" id="KW-1185">Reference proteome</keyword>
<accession>A0A0K9PB78</accession>
<feature type="region of interest" description="Disordered" evidence="1">
    <location>
        <begin position="64"/>
        <end position="83"/>
    </location>
</feature>
<organism evidence="2 3">
    <name type="scientific">Zostera marina</name>
    <name type="common">Eelgrass</name>
    <dbReference type="NCBI Taxonomy" id="29655"/>
    <lineage>
        <taxon>Eukaryota</taxon>
        <taxon>Viridiplantae</taxon>
        <taxon>Streptophyta</taxon>
        <taxon>Embryophyta</taxon>
        <taxon>Tracheophyta</taxon>
        <taxon>Spermatophyta</taxon>
        <taxon>Magnoliopsida</taxon>
        <taxon>Liliopsida</taxon>
        <taxon>Zosteraceae</taxon>
        <taxon>Zostera</taxon>
    </lineage>
</organism>
<evidence type="ECO:0000313" key="2">
    <source>
        <dbReference type="EMBL" id="KMZ65450.1"/>
    </source>
</evidence>
<protein>
    <submittedName>
        <fullName evidence="2">Uncharacterized protein</fullName>
    </submittedName>
</protein>
<gene>
    <name evidence="2" type="ORF">ZOSMA_31G00360</name>
</gene>
<dbReference type="OMA" id="NDRPILC"/>
<feature type="region of interest" description="Disordered" evidence="1">
    <location>
        <begin position="99"/>
        <end position="123"/>
    </location>
</feature>
<dbReference type="OrthoDB" id="1909326at2759"/>
<dbReference type="AlphaFoldDB" id="A0A0K9PB78"/>
<evidence type="ECO:0000313" key="3">
    <source>
        <dbReference type="Proteomes" id="UP000036987"/>
    </source>
</evidence>
<reference evidence="3" key="1">
    <citation type="journal article" date="2016" name="Nature">
        <title>The genome of the seagrass Zostera marina reveals angiosperm adaptation to the sea.</title>
        <authorList>
            <person name="Olsen J.L."/>
            <person name="Rouze P."/>
            <person name="Verhelst B."/>
            <person name="Lin Y.-C."/>
            <person name="Bayer T."/>
            <person name="Collen J."/>
            <person name="Dattolo E."/>
            <person name="De Paoli E."/>
            <person name="Dittami S."/>
            <person name="Maumus F."/>
            <person name="Michel G."/>
            <person name="Kersting A."/>
            <person name="Lauritano C."/>
            <person name="Lohaus R."/>
            <person name="Toepel M."/>
            <person name="Tonon T."/>
            <person name="Vanneste K."/>
            <person name="Amirebrahimi M."/>
            <person name="Brakel J."/>
            <person name="Bostroem C."/>
            <person name="Chovatia M."/>
            <person name="Grimwood J."/>
            <person name="Jenkins J.W."/>
            <person name="Jueterbock A."/>
            <person name="Mraz A."/>
            <person name="Stam W.T."/>
            <person name="Tice H."/>
            <person name="Bornberg-Bauer E."/>
            <person name="Green P.J."/>
            <person name="Pearson G.A."/>
            <person name="Procaccini G."/>
            <person name="Duarte C.M."/>
            <person name="Schmutz J."/>
            <person name="Reusch T.B.H."/>
            <person name="Van de Peer Y."/>
        </authorList>
    </citation>
    <scope>NUCLEOTIDE SEQUENCE [LARGE SCALE GENOMIC DNA]</scope>
    <source>
        <strain evidence="3">cv. Finnish</strain>
    </source>
</reference>